<dbReference type="Proteomes" id="UP000735302">
    <property type="component" value="Unassembled WGS sequence"/>
</dbReference>
<evidence type="ECO:0000313" key="1">
    <source>
        <dbReference type="EMBL" id="GFN97987.1"/>
    </source>
</evidence>
<organism evidence="1 2">
    <name type="scientific">Plakobranchus ocellatus</name>
    <dbReference type="NCBI Taxonomy" id="259542"/>
    <lineage>
        <taxon>Eukaryota</taxon>
        <taxon>Metazoa</taxon>
        <taxon>Spiralia</taxon>
        <taxon>Lophotrochozoa</taxon>
        <taxon>Mollusca</taxon>
        <taxon>Gastropoda</taxon>
        <taxon>Heterobranchia</taxon>
        <taxon>Euthyneura</taxon>
        <taxon>Panpulmonata</taxon>
        <taxon>Sacoglossa</taxon>
        <taxon>Placobranchoidea</taxon>
        <taxon>Plakobranchidae</taxon>
        <taxon>Plakobranchus</taxon>
    </lineage>
</organism>
<gene>
    <name evidence="1" type="ORF">PoB_002449300</name>
</gene>
<dbReference type="AlphaFoldDB" id="A0AAV3ZU82"/>
<evidence type="ECO:0000313" key="2">
    <source>
        <dbReference type="Proteomes" id="UP000735302"/>
    </source>
</evidence>
<protein>
    <submittedName>
        <fullName evidence="1">Uncharacterized protein</fullName>
    </submittedName>
</protein>
<accession>A0AAV3ZU82</accession>
<reference evidence="1 2" key="1">
    <citation type="journal article" date="2021" name="Elife">
        <title>Chloroplast acquisition without the gene transfer in kleptoplastic sea slugs, Plakobranchus ocellatus.</title>
        <authorList>
            <person name="Maeda T."/>
            <person name="Takahashi S."/>
            <person name="Yoshida T."/>
            <person name="Shimamura S."/>
            <person name="Takaki Y."/>
            <person name="Nagai Y."/>
            <person name="Toyoda A."/>
            <person name="Suzuki Y."/>
            <person name="Arimoto A."/>
            <person name="Ishii H."/>
            <person name="Satoh N."/>
            <person name="Nishiyama T."/>
            <person name="Hasebe M."/>
            <person name="Maruyama T."/>
            <person name="Minagawa J."/>
            <person name="Obokata J."/>
            <person name="Shigenobu S."/>
        </authorList>
    </citation>
    <scope>NUCLEOTIDE SEQUENCE [LARGE SCALE GENOMIC DNA]</scope>
</reference>
<comment type="caution">
    <text evidence="1">The sequence shown here is derived from an EMBL/GenBank/DDBJ whole genome shotgun (WGS) entry which is preliminary data.</text>
</comment>
<dbReference type="EMBL" id="BLXT01002828">
    <property type="protein sequence ID" value="GFN97987.1"/>
    <property type="molecule type" value="Genomic_DNA"/>
</dbReference>
<proteinExistence type="predicted"/>
<keyword evidence="2" id="KW-1185">Reference proteome</keyword>
<name>A0AAV3ZU82_9GAST</name>
<sequence>MHCSFRYPNLKLCPAQVQTFKRENPKRSSVYKITLLLQQTGQSRQEQPLHLASGVLASHRQSEICSCRWDSYFAGLNSSPLQLPRYREGLRT</sequence>